<evidence type="ECO:0000313" key="1">
    <source>
        <dbReference type="EMBL" id="MBE1533981.1"/>
    </source>
</evidence>
<protein>
    <submittedName>
        <fullName evidence="1">Uncharacterized protein</fullName>
    </submittedName>
</protein>
<evidence type="ECO:0000313" key="2">
    <source>
        <dbReference type="Proteomes" id="UP000627838"/>
    </source>
</evidence>
<comment type="caution">
    <text evidence="1">The sequence shown here is derived from an EMBL/GenBank/DDBJ whole genome shotgun (WGS) entry which is preliminary data.</text>
</comment>
<proteinExistence type="predicted"/>
<name>A0ABR9JTT0_9ACTN</name>
<keyword evidence="2" id="KW-1185">Reference proteome</keyword>
<gene>
    <name evidence="1" type="ORF">H4W34_003814</name>
</gene>
<reference evidence="1 2" key="1">
    <citation type="submission" date="2020-10" db="EMBL/GenBank/DDBJ databases">
        <title>Sequencing the genomes of 1000 actinobacteria strains.</title>
        <authorList>
            <person name="Klenk H.-P."/>
        </authorList>
    </citation>
    <scope>NUCLEOTIDE SEQUENCE [LARGE SCALE GENOMIC DNA]</scope>
    <source>
        <strain evidence="1 2">DSM 46744</strain>
    </source>
</reference>
<dbReference type="Proteomes" id="UP000627838">
    <property type="component" value="Unassembled WGS sequence"/>
</dbReference>
<accession>A0ABR9JTT0</accession>
<sequence>MIDLTDEFLKPSPGTIRYWPADLAHPVAGSWDITIPLEPFSADDEYEPGTFRPGGGGPEIVRTEIMLDSVVLPAEGLAALSRCSFAFPVRFEDGYVDGSIYLLAAHCPVDVTRIEFGEAVRGWIGATVHGALDFAAAGGIGIHNRDVVLETVLGFEVGRLV</sequence>
<organism evidence="1 2">
    <name type="scientific">Actinomadura algeriensis</name>
    <dbReference type="NCBI Taxonomy" id="1679523"/>
    <lineage>
        <taxon>Bacteria</taxon>
        <taxon>Bacillati</taxon>
        <taxon>Actinomycetota</taxon>
        <taxon>Actinomycetes</taxon>
        <taxon>Streptosporangiales</taxon>
        <taxon>Thermomonosporaceae</taxon>
        <taxon>Actinomadura</taxon>
    </lineage>
</organism>
<dbReference type="RefSeq" id="WP_192760436.1">
    <property type="nucleotide sequence ID" value="NZ_JADBDZ010000001.1"/>
</dbReference>
<dbReference type="EMBL" id="JADBDZ010000001">
    <property type="protein sequence ID" value="MBE1533981.1"/>
    <property type="molecule type" value="Genomic_DNA"/>
</dbReference>